<sequence length="89" mass="10226">FGHLAATGLKEMVRHNMVEHLRLELKDIVKIDSCRPCIMGKMTQKRNPKKSKTRATEPLERILTDLCGPFPVRSLCGKYYSMTFIDDES</sequence>
<keyword evidence="9" id="KW-0239">DNA-directed DNA polymerase</keyword>
<evidence type="ECO:0000256" key="9">
    <source>
        <dbReference type="ARBA" id="ARBA00022932"/>
    </source>
</evidence>
<dbReference type="EMBL" id="KZ994021">
    <property type="protein sequence ID" value="RKO94076.1"/>
    <property type="molecule type" value="Genomic_DNA"/>
</dbReference>
<gene>
    <name evidence="11" type="ORF">BDK51DRAFT_5788</name>
</gene>
<dbReference type="AlphaFoldDB" id="A0A4P9WSS1"/>
<evidence type="ECO:0000256" key="1">
    <source>
        <dbReference type="ARBA" id="ARBA00022695"/>
    </source>
</evidence>
<dbReference type="GO" id="GO:0046872">
    <property type="term" value="F:metal ion binding"/>
    <property type="evidence" value="ECO:0007669"/>
    <property type="project" value="UniProtKB-KW"/>
</dbReference>
<evidence type="ECO:0000256" key="6">
    <source>
        <dbReference type="ARBA" id="ARBA00022842"/>
    </source>
</evidence>
<keyword evidence="12" id="KW-1185">Reference proteome</keyword>
<keyword evidence="6" id="KW-0460">Magnesium</keyword>
<evidence type="ECO:0000256" key="4">
    <source>
        <dbReference type="ARBA" id="ARBA00022759"/>
    </source>
</evidence>
<evidence type="ECO:0000256" key="5">
    <source>
        <dbReference type="ARBA" id="ARBA00022801"/>
    </source>
</evidence>
<keyword evidence="5" id="KW-0378">Hydrolase</keyword>
<dbReference type="GO" id="GO:0015074">
    <property type="term" value="P:DNA integration"/>
    <property type="evidence" value="ECO:0007669"/>
    <property type="project" value="UniProtKB-KW"/>
</dbReference>
<protein>
    <recommendedName>
        <fullName evidence="13">GAG-pre-integrase domain-containing protein</fullName>
    </recommendedName>
</protein>
<dbReference type="InterPro" id="IPR039537">
    <property type="entry name" value="Retrotran_Ty1/copia-like"/>
</dbReference>
<dbReference type="GO" id="GO:0016787">
    <property type="term" value="F:hydrolase activity"/>
    <property type="evidence" value="ECO:0007669"/>
    <property type="project" value="UniProtKB-KW"/>
</dbReference>
<evidence type="ECO:0000256" key="3">
    <source>
        <dbReference type="ARBA" id="ARBA00022723"/>
    </source>
</evidence>
<dbReference type="OrthoDB" id="7691805at2759"/>
<dbReference type="GO" id="GO:0003887">
    <property type="term" value="F:DNA-directed DNA polymerase activity"/>
    <property type="evidence" value="ECO:0007669"/>
    <property type="project" value="UniProtKB-KW"/>
</dbReference>
<dbReference type="GO" id="GO:0004519">
    <property type="term" value="F:endonuclease activity"/>
    <property type="evidence" value="ECO:0007669"/>
    <property type="project" value="UniProtKB-KW"/>
</dbReference>
<evidence type="ECO:0000256" key="7">
    <source>
        <dbReference type="ARBA" id="ARBA00022908"/>
    </source>
</evidence>
<accession>A0A4P9WSS1</accession>
<evidence type="ECO:0000256" key="2">
    <source>
        <dbReference type="ARBA" id="ARBA00022722"/>
    </source>
</evidence>
<evidence type="ECO:0000313" key="12">
    <source>
        <dbReference type="Proteomes" id="UP000269721"/>
    </source>
</evidence>
<keyword evidence="1" id="KW-0548">Nucleotidyltransferase</keyword>
<dbReference type="PANTHER" id="PTHR42648">
    <property type="entry name" value="TRANSPOSASE, PUTATIVE-RELATED"/>
    <property type="match status" value="1"/>
</dbReference>
<keyword evidence="10" id="KW-0233">DNA recombination</keyword>
<evidence type="ECO:0000256" key="8">
    <source>
        <dbReference type="ARBA" id="ARBA00022918"/>
    </source>
</evidence>
<feature type="non-terminal residue" evidence="11">
    <location>
        <position position="89"/>
    </location>
</feature>
<keyword evidence="2" id="KW-0540">Nuclease</keyword>
<evidence type="ECO:0000256" key="10">
    <source>
        <dbReference type="ARBA" id="ARBA00023172"/>
    </source>
</evidence>
<keyword evidence="7" id="KW-0229">DNA integration</keyword>
<dbReference type="GO" id="GO:0006310">
    <property type="term" value="P:DNA recombination"/>
    <property type="evidence" value="ECO:0007669"/>
    <property type="project" value="UniProtKB-KW"/>
</dbReference>
<evidence type="ECO:0000313" key="11">
    <source>
        <dbReference type="EMBL" id="RKO94076.1"/>
    </source>
</evidence>
<dbReference type="GO" id="GO:0003964">
    <property type="term" value="F:RNA-directed DNA polymerase activity"/>
    <property type="evidence" value="ECO:0007669"/>
    <property type="project" value="UniProtKB-KW"/>
</dbReference>
<feature type="non-terminal residue" evidence="11">
    <location>
        <position position="1"/>
    </location>
</feature>
<name>A0A4P9WSS1_9FUNG</name>
<keyword evidence="4" id="KW-0255">Endonuclease</keyword>
<dbReference type="PANTHER" id="PTHR42648:SF11">
    <property type="entry name" value="TRANSPOSON TY4-P GAG-POL POLYPROTEIN"/>
    <property type="match status" value="1"/>
</dbReference>
<keyword evidence="8" id="KW-0695">RNA-directed DNA polymerase</keyword>
<reference evidence="12" key="1">
    <citation type="journal article" date="2018" name="Nat. Microbiol.">
        <title>Leveraging single-cell genomics to expand the fungal tree of life.</title>
        <authorList>
            <person name="Ahrendt S.R."/>
            <person name="Quandt C.A."/>
            <person name="Ciobanu D."/>
            <person name="Clum A."/>
            <person name="Salamov A."/>
            <person name="Andreopoulos B."/>
            <person name="Cheng J.F."/>
            <person name="Woyke T."/>
            <person name="Pelin A."/>
            <person name="Henrissat B."/>
            <person name="Reynolds N.K."/>
            <person name="Benny G.L."/>
            <person name="Smith M.E."/>
            <person name="James T.Y."/>
            <person name="Grigoriev I.V."/>
        </authorList>
    </citation>
    <scope>NUCLEOTIDE SEQUENCE [LARGE SCALE GENOMIC DNA]</scope>
</reference>
<dbReference type="Proteomes" id="UP000269721">
    <property type="component" value="Unassembled WGS sequence"/>
</dbReference>
<keyword evidence="3" id="KW-0479">Metal-binding</keyword>
<proteinExistence type="predicted"/>
<organism evidence="11 12">
    <name type="scientific">Blyttiomyces helicus</name>
    <dbReference type="NCBI Taxonomy" id="388810"/>
    <lineage>
        <taxon>Eukaryota</taxon>
        <taxon>Fungi</taxon>
        <taxon>Fungi incertae sedis</taxon>
        <taxon>Chytridiomycota</taxon>
        <taxon>Chytridiomycota incertae sedis</taxon>
        <taxon>Chytridiomycetes</taxon>
        <taxon>Chytridiomycetes incertae sedis</taxon>
        <taxon>Blyttiomyces</taxon>
    </lineage>
</organism>
<evidence type="ECO:0008006" key="13">
    <source>
        <dbReference type="Google" id="ProtNLM"/>
    </source>
</evidence>
<keyword evidence="9" id="KW-0808">Transferase</keyword>